<proteinExistence type="predicted"/>
<name>A0A4D4JGB3_9PSEU</name>
<gene>
    <name evidence="1" type="ORF">GTS_50790</name>
</gene>
<sequence>MLSLSIAMSHTVRLTHPGTPALGFHPGNMSPVRRANITEHPGRQRTGAVMSGQHVYRDGNQWGMTVDELAERLRAERQAETREWPAVDPDAAESARLFTFDLYTCA</sequence>
<dbReference type="Proteomes" id="UP000298860">
    <property type="component" value="Unassembled WGS sequence"/>
</dbReference>
<keyword evidence="2" id="KW-1185">Reference proteome</keyword>
<dbReference type="EMBL" id="BJFL01000042">
    <property type="protein sequence ID" value="GDY33446.1"/>
    <property type="molecule type" value="Genomic_DNA"/>
</dbReference>
<dbReference type="AlphaFoldDB" id="A0A4D4JGB3"/>
<evidence type="ECO:0000313" key="2">
    <source>
        <dbReference type="Proteomes" id="UP000298860"/>
    </source>
</evidence>
<comment type="caution">
    <text evidence="1">The sequence shown here is derived from an EMBL/GenBank/DDBJ whole genome shotgun (WGS) entry which is preliminary data.</text>
</comment>
<evidence type="ECO:0000313" key="1">
    <source>
        <dbReference type="EMBL" id="GDY33446.1"/>
    </source>
</evidence>
<protein>
    <submittedName>
        <fullName evidence="1">Uncharacterized protein</fullName>
    </submittedName>
</protein>
<organism evidence="1 2">
    <name type="scientific">Gandjariella thermophila</name>
    <dbReference type="NCBI Taxonomy" id="1931992"/>
    <lineage>
        <taxon>Bacteria</taxon>
        <taxon>Bacillati</taxon>
        <taxon>Actinomycetota</taxon>
        <taxon>Actinomycetes</taxon>
        <taxon>Pseudonocardiales</taxon>
        <taxon>Pseudonocardiaceae</taxon>
        <taxon>Gandjariella</taxon>
    </lineage>
</organism>
<reference evidence="2" key="1">
    <citation type="submission" date="2019-04" db="EMBL/GenBank/DDBJ databases">
        <title>Draft genome sequence of Pseudonocardiaceae bacterium SL3-2-4.</title>
        <authorList>
            <person name="Ningsih F."/>
            <person name="Yokota A."/>
            <person name="Sakai Y."/>
            <person name="Nanatani K."/>
            <person name="Yabe S."/>
            <person name="Oetari A."/>
            <person name="Sjamsuridzal W."/>
        </authorList>
    </citation>
    <scope>NUCLEOTIDE SEQUENCE [LARGE SCALE GENOMIC DNA]</scope>
    <source>
        <strain evidence="2">SL3-2-4</strain>
    </source>
</reference>
<accession>A0A4D4JGB3</accession>